<reference evidence="3 4" key="1">
    <citation type="submission" date="2017-04" db="EMBL/GenBank/DDBJ databases">
        <title>Comparative genome analysis of Subtercola boreus.</title>
        <authorList>
            <person name="Cho Y.-J."/>
            <person name="Cho A."/>
            <person name="Kim O.-S."/>
            <person name="Lee J.-I."/>
        </authorList>
    </citation>
    <scope>NUCLEOTIDE SEQUENCE [LARGE SCALE GENOMIC DNA]</scope>
    <source>
        <strain evidence="3 4">P28004</strain>
    </source>
</reference>
<feature type="region of interest" description="Disordered" evidence="1">
    <location>
        <begin position="172"/>
        <end position="201"/>
    </location>
</feature>
<dbReference type="InterPro" id="IPR056507">
    <property type="entry name" value="wHTH-HSP90_Na-assoc"/>
</dbReference>
<feature type="compositionally biased region" description="Basic and acidic residues" evidence="1">
    <location>
        <begin position="573"/>
        <end position="582"/>
    </location>
</feature>
<evidence type="ECO:0000259" key="2">
    <source>
        <dbReference type="Pfam" id="PF24410"/>
    </source>
</evidence>
<evidence type="ECO:0000256" key="1">
    <source>
        <dbReference type="SAM" id="MobiDB-lite"/>
    </source>
</evidence>
<organism evidence="3 4">
    <name type="scientific">Subtercola boreus</name>
    <dbReference type="NCBI Taxonomy" id="120213"/>
    <lineage>
        <taxon>Bacteria</taxon>
        <taxon>Bacillati</taxon>
        <taxon>Actinomycetota</taxon>
        <taxon>Actinomycetes</taxon>
        <taxon>Micrococcales</taxon>
        <taxon>Microbacteriaceae</taxon>
        <taxon>Subtercola</taxon>
    </lineage>
</organism>
<feature type="compositionally biased region" description="Basic residues" evidence="1">
    <location>
        <begin position="601"/>
        <end position="631"/>
    </location>
</feature>
<protein>
    <recommendedName>
        <fullName evidence="2">wHTH-Hsp90 Na associated domain-containing protein</fullName>
    </recommendedName>
</protein>
<dbReference type="AlphaFoldDB" id="A0A3E0W846"/>
<dbReference type="Gene3D" id="3.30.565.10">
    <property type="entry name" value="Histidine kinase-like ATPase, C-terminal domain"/>
    <property type="match status" value="1"/>
</dbReference>
<proteinExistence type="predicted"/>
<comment type="caution">
    <text evidence="3">The sequence shown here is derived from an EMBL/GenBank/DDBJ whole genome shotgun (WGS) entry which is preliminary data.</text>
</comment>
<feature type="compositionally biased region" description="Basic residues" evidence="1">
    <location>
        <begin position="640"/>
        <end position="656"/>
    </location>
</feature>
<gene>
    <name evidence="3" type="ORF">B7R25_11780</name>
</gene>
<sequence length="682" mass="75420">MAVRFELDESAVRDLLMGESLYGDASLALRELYQNAVDACRHLDARRRYLHRAVPAPAERRIRFLDGVDVDGAMFVECADTGVGMGLPELKQAFSRAGVRSTDRVAFCDELRDYERAEPPVPLWTNSRFGIGVLSYFMIASRVEIVTTTFLRDGSLGTPRLGDRVPLRDDGDCRRWSAPRAGGRRGQPAIVQDPLRPRPPARRRRFGLRVVGRRMGTGARGRALGRVLLLWIGDQSDGLWAESFSYGSVINLTGEHMPQLTVDRKRILAFDEDAWRALAAAAIPTALGPAWFFVGSPLWLDAVFPFNPPLIDSLVDGASSAGLAIRQRTGAMDVATTGHLVGDCSGGAGVVDGTVAWWATRCLAAGAFAQLDIDTSEWPAVLPARPTDSVFLNTVSRTVWGTTWHFTSPWAADAIAVYDTERHLRWPIARIVGRARELGLPLPDAAAALPETTEFLRTLLEQNTFWLIEQPRRFAAFAIVRAAEASGLTLEQADDQLRNRHIAVDDAWALLVDAPPTPHERVAASQWGNGGEPWLSVKNRVEFAHLEAAARATGTPVDTVAAGLRRLGFSVDSDLRPERPEFDPAPFPDTDSPDADSPRCRQPRHRQPRCRPPRPRPPRPRPPRPRPSRPRPTREAPRAERRRPRSRRPLAAHPPRRAAGGDRSNPFDVLACRCTDQSARRA</sequence>
<name>A0A3E0W846_9MICO</name>
<evidence type="ECO:0000313" key="4">
    <source>
        <dbReference type="Proteomes" id="UP000257080"/>
    </source>
</evidence>
<dbReference type="InterPro" id="IPR020575">
    <property type="entry name" value="Hsp90_N"/>
</dbReference>
<dbReference type="EMBL" id="NBXE01000029">
    <property type="protein sequence ID" value="RFA25932.1"/>
    <property type="molecule type" value="Genomic_DNA"/>
</dbReference>
<dbReference type="SUPFAM" id="SSF55874">
    <property type="entry name" value="ATPase domain of HSP90 chaperone/DNA topoisomerase II/histidine kinase"/>
    <property type="match status" value="1"/>
</dbReference>
<feature type="region of interest" description="Disordered" evidence="1">
    <location>
        <begin position="572"/>
        <end position="669"/>
    </location>
</feature>
<accession>A0A3E0W846</accession>
<evidence type="ECO:0000313" key="3">
    <source>
        <dbReference type="EMBL" id="RFA25932.1"/>
    </source>
</evidence>
<dbReference type="Pfam" id="PF24410">
    <property type="entry name" value="wHTH-HSP90_Na-assoc"/>
    <property type="match status" value="1"/>
</dbReference>
<dbReference type="Proteomes" id="UP000257080">
    <property type="component" value="Unassembled WGS sequence"/>
</dbReference>
<dbReference type="InterPro" id="IPR036890">
    <property type="entry name" value="HATPase_C_sf"/>
</dbReference>
<dbReference type="PRINTS" id="PR00775">
    <property type="entry name" value="HEATSHOCK90"/>
</dbReference>
<feature type="domain" description="wHTH-Hsp90 Na associated" evidence="2">
    <location>
        <begin position="515"/>
        <end position="569"/>
    </location>
</feature>